<organism evidence="1">
    <name type="scientific">mine drainage metagenome</name>
    <dbReference type="NCBI Taxonomy" id="410659"/>
    <lineage>
        <taxon>unclassified sequences</taxon>
        <taxon>metagenomes</taxon>
        <taxon>ecological metagenomes</taxon>
    </lineage>
</organism>
<reference evidence="1" key="1">
    <citation type="submission" date="2009-10" db="EMBL/GenBank/DDBJ databases">
        <title>Diversity of trophic interactions inside an arsenic-rich microbial ecosystem.</title>
        <authorList>
            <person name="Bertin P.N."/>
            <person name="Heinrich-Salmeron A."/>
            <person name="Pelletier E."/>
            <person name="Goulhen-Chollet F."/>
            <person name="Arsene-Ploetze F."/>
            <person name="Gallien S."/>
            <person name="Calteau A."/>
            <person name="Vallenet D."/>
            <person name="Casiot C."/>
            <person name="Chane-Woon-Ming B."/>
            <person name="Giloteaux L."/>
            <person name="Barakat M."/>
            <person name="Bonnefoy V."/>
            <person name="Bruneel O."/>
            <person name="Chandler M."/>
            <person name="Cleiss J."/>
            <person name="Duran R."/>
            <person name="Elbaz-Poulichet F."/>
            <person name="Fonknechten N."/>
            <person name="Lauga B."/>
            <person name="Mornico D."/>
            <person name="Ortet P."/>
            <person name="Schaeffer C."/>
            <person name="Siguier P."/>
            <person name="Alexander Thil Smith A."/>
            <person name="Van Dorsselaer A."/>
            <person name="Weissenbach J."/>
            <person name="Medigue C."/>
            <person name="Le Paslier D."/>
        </authorList>
    </citation>
    <scope>NUCLEOTIDE SEQUENCE</scope>
</reference>
<name>E6Q2S4_9ZZZZ</name>
<evidence type="ECO:0000313" key="1">
    <source>
        <dbReference type="EMBL" id="CBI01484.1"/>
    </source>
</evidence>
<accession>E6Q2S4</accession>
<dbReference type="EMBL" id="CABO01000019">
    <property type="protein sequence ID" value="CBI01484.1"/>
    <property type="molecule type" value="Genomic_DNA"/>
</dbReference>
<sequence>MKRRMRSRALSARSHRSAMVSILICGMQHWINFRRNFLKRASDNALTSSIEGFTPDREEPSGCSALAYPPVNETVFFTIAEKYHGAW</sequence>
<gene>
    <name evidence="1" type="ORF">CARN4_1805</name>
</gene>
<comment type="caution">
    <text evidence="1">The sequence shown here is derived from an EMBL/GenBank/DDBJ whole genome shotgun (WGS) entry which is preliminary data.</text>
</comment>
<protein>
    <submittedName>
        <fullName evidence="1">Uncharacterized protein</fullName>
    </submittedName>
</protein>
<proteinExistence type="predicted"/>
<dbReference type="AlphaFoldDB" id="E6Q2S4"/>